<reference evidence="1" key="1">
    <citation type="submission" date="2009-10" db="EMBL/GenBank/DDBJ databases">
        <title>Diversity of trophic interactions inside an arsenic-rich microbial ecosystem.</title>
        <authorList>
            <person name="Bertin P.N."/>
            <person name="Heinrich-Salmeron A."/>
            <person name="Pelletier E."/>
            <person name="Goulhen-Chollet F."/>
            <person name="Arsene-Ploetze F."/>
            <person name="Gallien S."/>
            <person name="Calteau A."/>
            <person name="Vallenet D."/>
            <person name="Casiot C."/>
            <person name="Chane-Woon-Ming B."/>
            <person name="Giloteaux L."/>
            <person name="Barakat M."/>
            <person name="Bonnefoy V."/>
            <person name="Bruneel O."/>
            <person name="Chandler M."/>
            <person name="Cleiss J."/>
            <person name="Duran R."/>
            <person name="Elbaz-Poulichet F."/>
            <person name="Fonknechten N."/>
            <person name="Lauga B."/>
            <person name="Mornico D."/>
            <person name="Ortet P."/>
            <person name="Schaeffer C."/>
            <person name="Siguier P."/>
            <person name="Alexander Thil Smith A."/>
            <person name="Van Dorsselaer A."/>
            <person name="Weissenbach J."/>
            <person name="Medigue C."/>
            <person name="Le Paslier D."/>
        </authorList>
    </citation>
    <scope>NUCLEOTIDE SEQUENCE</scope>
</reference>
<dbReference type="EMBL" id="CABQ01000239">
    <property type="protein sequence ID" value="CBI08560.1"/>
    <property type="molecule type" value="Genomic_DNA"/>
</dbReference>
<accession>E6QMT9</accession>
<gene>
    <name evidence="1" type="ORF">CARN6_2040</name>
</gene>
<proteinExistence type="predicted"/>
<sequence>MYARGREVFAGAIGYSLSVGTTEGEAMDGACVVIANLALRWVGGGYADFRPYPYPCRTEQNSAWMGHAASRTMRRLGMCTVPYRVNFISR</sequence>
<evidence type="ECO:0000313" key="1">
    <source>
        <dbReference type="EMBL" id="CBI08560.1"/>
    </source>
</evidence>
<name>E6QMT9_9ZZZZ</name>
<organism evidence="1">
    <name type="scientific">mine drainage metagenome</name>
    <dbReference type="NCBI Taxonomy" id="410659"/>
    <lineage>
        <taxon>unclassified sequences</taxon>
        <taxon>metagenomes</taxon>
        <taxon>ecological metagenomes</taxon>
    </lineage>
</organism>
<comment type="caution">
    <text evidence="1">The sequence shown here is derived from an EMBL/GenBank/DDBJ whole genome shotgun (WGS) entry which is preliminary data.</text>
</comment>
<dbReference type="AlphaFoldDB" id="E6QMT9"/>
<protein>
    <submittedName>
        <fullName evidence="1">Uncharacterized protein</fullName>
    </submittedName>
</protein>